<keyword evidence="1" id="KW-1133">Transmembrane helix</keyword>
<feature type="transmembrane region" description="Helical" evidence="1">
    <location>
        <begin position="42"/>
        <end position="60"/>
    </location>
</feature>
<dbReference type="EMBL" id="CP013740">
    <property type="protein sequence ID" value="ALU98545.1"/>
    <property type="molecule type" value="Genomic_DNA"/>
</dbReference>
<dbReference type="RefSeq" id="WP_058954249.1">
    <property type="nucleotide sequence ID" value="NZ_CP013740.1"/>
</dbReference>
<proteinExistence type="predicted"/>
<evidence type="ECO:0000313" key="2">
    <source>
        <dbReference type="EMBL" id="ALU98545.1"/>
    </source>
</evidence>
<accession>A0A0U3KWF3</accession>
<feature type="transmembrane region" description="Helical" evidence="1">
    <location>
        <begin position="12"/>
        <end position="36"/>
    </location>
</feature>
<evidence type="ECO:0000313" key="3">
    <source>
        <dbReference type="Proteomes" id="UP000064183"/>
    </source>
</evidence>
<keyword evidence="1" id="KW-0812">Transmembrane</keyword>
<keyword evidence="1" id="KW-0472">Membrane</keyword>
<dbReference type="Proteomes" id="UP000064183">
    <property type="component" value="Plasmid pSGL1"/>
</dbReference>
<protein>
    <submittedName>
        <fullName evidence="2">Uncharacterized protein</fullName>
    </submittedName>
</protein>
<organism evidence="2 3">
    <name type="scientific">Streptomyces globisporus C-1027</name>
    <dbReference type="NCBI Taxonomy" id="1172567"/>
    <lineage>
        <taxon>Bacteria</taxon>
        <taxon>Bacillati</taxon>
        <taxon>Actinomycetota</taxon>
        <taxon>Actinomycetes</taxon>
        <taxon>Kitasatosporales</taxon>
        <taxon>Streptomycetaceae</taxon>
        <taxon>Streptomyces</taxon>
    </lineage>
</organism>
<geneLocation type="plasmid" evidence="2 3">
    <name>pSGL1</name>
</geneLocation>
<evidence type="ECO:0000256" key="1">
    <source>
        <dbReference type="SAM" id="Phobius"/>
    </source>
</evidence>
<dbReference type="AlphaFoldDB" id="A0A0U3KWF3"/>
<name>A0A0U3KWF3_STRGL</name>
<keyword evidence="2" id="KW-0614">Plasmid</keyword>
<dbReference type="GeneID" id="27787538"/>
<reference evidence="2 3" key="1">
    <citation type="journal article" date="2012" name="J. Bacteriol.">
        <title>Draft genome sequence of Streptomyces globisporus C-1027, which produces an antitumor antibiotic consisting of a nine-membered enediyne with a chromoprotein.</title>
        <authorList>
            <person name="Wang L."/>
            <person name="Wang S."/>
            <person name="He Q."/>
            <person name="Yu T."/>
            <person name="Li Q."/>
            <person name="Hong B."/>
        </authorList>
    </citation>
    <scope>NUCLEOTIDE SEQUENCE [LARGE SCALE GENOMIC DNA]</scope>
    <source>
        <strain evidence="2 3">C-1027</strain>
        <plasmid evidence="2 3">pSGL1</plasmid>
    </source>
</reference>
<gene>
    <name evidence="2" type="ORF">WQO_34390</name>
</gene>
<sequence length="65" mass="6335">MSLTQDGVDRALITGLFVFSASVGVLSVVGLLLLLAQLVADTAAAIAAAGPAGIGLTIALRKGGK</sequence>
<dbReference type="KEGG" id="sgb:WQO_34390"/>